<dbReference type="GeneID" id="27328596"/>
<feature type="domain" description="NADP-dependent oxidoreductase" evidence="2">
    <location>
        <begin position="25"/>
        <end position="324"/>
    </location>
</feature>
<dbReference type="InterPro" id="IPR020471">
    <property type="entry name" value="AKR"/>
</dbReference>
<dbReference type="OrthoDB" id="37537at2759"/>
<accession>A0A0D2CBP7</accession>
<evidence type="ECO:0000256" key="1">
    <source>
        <dbReference type="ARBA" id="ARBA00023002"/>
    </source>
</evidence>
<evidence type="ECO:0000313" key="4">
    <source>
        <dbReference type="Proteomes" id="UP000053328"/>
    </source>
</evidence>
<evidence type="ECO:0000313" key="3">
    <source>
        <dbReference type="EMBL" id="KIW20934.1"/>
    </source>
</evidence>
<dbReference type="InterPro" id="IPR036812">
    <property type="entry name" value="NAD(P)_OxRdtase_dom_sf"/>
</dbReference>
<dbReference type="AlphaFoldDB" id="A0A0D2CBP7"/>
<sequence>MSTASLPTPLPTKPLGTDGPIVPAMAVGMMSLGGAYGPGGDDPSRLAFLDALYAIGARHWDNADIYGDSEDLVGKWITANPEKRKDVFLTTKFGFTGTITTRALNSDPAYVKEACARSLERLKTDYIDLYYCHRVDGKTPIEETVKAMVELKNQGKIKYIGLSEVTASTIRRAHAVHPITALQIEYSPWALDIETISGPGAGPPSILDTCKELGIAVVAYSPLGRGFLTGAIKSPADVAGDWRKMLPRFQPENFDKNFELVRKIEEIARSKGVTPSQLVLAFLLAQWDGVHPLFGTKSVDRAEENLAALSVKLTDDEIRAVRKACDDCVITGSRYPEGATLLLLGETPELKKA</sequence>
<keyword evidence="4" id="KW-1185">Reference proteome</keyword>
<dbReference type="GO" id="GO:0016491">
    <property type="term" value="F:oxidoreductase activity"/>
    <property type="evidence" value="ECO:0007669"/>
    <property type="project" value="UniProtKB-KW"/>
</dbReference>
<dbReference type="PANTHER" id="PTHR43625">
    <property type="entry name" value="AFLATOXIN B1 ALDEHYDE REDUCTASE"/>
    <property type="match status" value="1"/>
</dbReference>
<evidence type="ECO:0000259" key="2">
    <source>
        <dbReference type="Pfam" id="PF00248"/>
    </source>
</evidence>
<dbReference type="PANTHER" id="PTHR43625:SF40">
    <property type="entry name" value="ALDO-KETO REDUCTASE YAKC [NADP(+)]"/>
    <property type="match status" value="1"/>
</dbReference>
<dbReference type="Pfam" id="PF00248">
    <property type="entry name" value="Aldo_ket_red"/>
    <property type="match status" value="1"/>
</dbReference>
<dbReference type="RefSeq" id="XP_016241150.1">
    <property type="nucleotide sequence ID" value="XM_016375874.1"/>
</dbReference>
<dbReference type="GO" id="GO:0005737">
    <property type="term" value="C:cytoplasm"/>
    <property type="evidence" value="ECO:0007669"/>
    <property type="project" value="TreeGrafter"/>
</dbReference>
<name>A0A0D2CBP7_9EURO</name>
<dbReference type="EMBL" id="KN847492">
    <property type="protein sequence ID" value="KIW20934.1"/>
    <property type="molecule type" value="Genomic_DNA"/>
</dbReference>
<dbReference type="InterPro" id="IPR050791">
    <property type="entry name" value="Aldo-Keto_reductase"/>
</dbReference>
<dbReference type="HOGENOM" id="CLU_023205_2_1_1"/>
<reference evidence="3 4" key="1">
    <citation type="submission" date="2015-01" db="EMBL/GenBank/DDBJ databases">
        <title>The Genome Sequence of Exophiala spinifera CBS89968.</title>
        <authorList>
            <consortium name="The Broad Institute Genomics Platform"/>
            <person name="Cuomo C."/>
            <person name="de Hoog S."/>
            <person name="Gorbushina A."/>
            <person name="Stielow B."/>
            <person name="Teixiera M."/>
            <person name="Abouelleil A."/>
            <person name="Chapman S.B."/>
            <person name="Priest M."/>
            <person name="Young S.K."/>
            <person name="Wortman J."/>
            <person name="Nusbaum C."/>
            <person name="Birren B."/>
        </authorList>
    </citation>
    <scope>NUCLEOTIDE SEQUENCE [LARGE SCALE GENOMIC DNA]</scope>
    <source>
        <strain evidence="3 4">CBS 89968</strain>
    </source>
</reference>
<protein>
    <recommendedName>
        <fullName evidence="2">NADP-dependent oxidoreductase domain-containing protein</fullName>
    </recommendedName>
</protein>
<dbReference type="SUPFAM" id="SSF51430">
    <property type="entry name" value="NAD(P)-linked oxidoreductase"/>
    <property type="match status" value="1"/>
</dbReference>
<dbReference type="Gene3D" id="3.20.20.100">
    <property type="entry name" value="NADP-dependent oxidoreductase domain"/>
    <property type="match status" value="1"/>
</dbReference>
<dbReference type="PRINTS" id="PR00069">
    <property type="entry name" value="ALDKETRDTASE"/>
</dbReference>
<dbReference type="STRING" id="91928.A0A0D2CBP7"/>
<keyword evidence="1" id="KW-0560">Oxidoreductase</keyword>
<organism evidence="3 4">
    <name type="scientific">Exophiala spinifera</name>
    <dbReference type="NCBI Taxonomy" id="91928"/>
    <lineage>
        <taxon>Eukaryota</taxon>
        <taxon>Fungi</taxon>
        <taxon>Dikarya</taxon>
        <taxon>Ascomycota</taxon>
        <taxon>Pezizomycotina</taxon>
        <taxon>Eurotiomycetes</taxon>
        <taxon>Chaetothyriomycetidae</taxon>
        <taxon>Chaetothyriales</taxon>
        <taxon>Herpotrichiellaceae</taxon>
        <taxon>Exophiala</taxon>
    </lineage>
</organism>
<dbReference type="VEuPathDB" id="FungiDB:PV08_01513"/>
<proteinExistence type="predicted"/>
<dbReference type="InterPro" id="IPR023210">
    <property type="entry name" value="NADP_OxRdtase_dom"/>
</dbReference>
<gene>
    <name evidence="3" type="ORF">PV08_01513</name>
</gene>
<dbReference type="Proteomes" id="UP000053328">
    <property type="component" value="Unassembled WGS sequence"/>
</dbReference>